<dbReference type="Gene3D" id="3.30.390.10">
    <property type="entry name" value="Enolase-like, N-terminal domain"/>
    <property type="match status" value="1"/>
</dbReference>
<dbReference type="GO" id="GO:0000287">
    <property type="term" value="F:magnesium ion binding"/>
    <property type="evidence" value="ECO:0007669"/>
    <property type="project" value="TreeGrafter"/>
</dbReference>
<dbReference type="Pfam" id="PF02746">
    <property type="entry name" value="MR_MLE_N"/>
    <property type="match status" value="1"/>
</dbReference>
<dbReference type="CDD" id="cd03316">
    <property type="entry name" value="MR_like"/>
    <property type="match status" value="1"/>
</dbReference>
<name>A0A7W4J5N3_9PROT</name>
<dbReference type="InterPro" id="IPR046945">
    <property type="entry name" value="RHMD-like"/>
</dbReference>
<reference evidence="5 6" key="1">
    <citation type="submission" date="2020-04" db="EMBL/GenBank/DDBJ databases">
        <title>Description of novel Gluconacetobacter.</title>
        <authorList>
            <person name="Sombolestani A."/>
        </authorList>
    </citation>
    <scope>NUCLEOTIDE SEQUENCE [LARGE SCALE GENOMIC DNA]</scope>
    <source>
        <strain evidence="5 6">LMG 21312</strain>
    </source>
</reference>
<dbReference type="PANTHER" id="PTHR13794">
    <property type="entry name" value="ENOLASE SUPERFAMILY, MANDELATE RACEMASE"/>
    <property type="match status" value="1"/>
</dbReference>
<dbReference type="SUPFAM" id="SSF51604">
    <property type="entry name" value="Enolase C-terminal domain-like"/>
    <property type="match status" value="1"/>
</dbReference>
<dbReference type="EMBL" id="JABEQH010000005">
    <property type="protein sequence ID" value="MBB2175203.1"/>
    <property type="molecule type" value="Genomic_DNA"/>
</dbReference>
<evidence type="ECO:0000256" key="2">
    <source>
        <dbReference type="ARBA" id="ARBA00022723"/>
    </source>
</evidence>
<proteinExistence type="predicted"/>
<keyword evidence="6" id="KW-1185">Reference proteome</keyword>
<dbReference type="GO" id="GO:0016836">
    <property type="term" value="F:hydro-lyase activity"/>
    <property type="evidence" value="ECO:0007669"/>
    <property type="project" value="TreeGrafter"/>
</dbReference>
<dbReference type="InterPro" id="IPR029017">
    <property type="entry name" value="Enolase-like_N"/>
</dbReference>
<protein>
    <submittedName>
        <fullName evidence="5">Mandelate racemase/muconate lactonizing enzyme family protein</fullName>
    </submittedName>
</protein>
<dbReference type="InterPro" id="IPR036849">
    <property type="entry name" value="Enolase-like_C_sf"/>
</dbReference>
<dbReference type="RefSeq" id="WP_182941783.1">
    <property type="nucleotide sequence ID" value="NZ_JABEQH010000005.1"/>
</dbReference>
<comment type="caution">
    <text evidence="5">The sequence shown here is derived from an EMBL/GenBank/DDBJ whole genome shotgun (WGS) entry which is preliminary data.</text>
</comment>
<evidence type="ECO:0000313" key="6">
    <source>
        <dbReference type="Proteomes" id="UP000561066"/>
    </source>
</evidence>
<dbReference type="PANTHER" id="PTHR13794:SF58">
    <property type="entry name" value="MITOCHONDRIAL ENOLASE SUPERFAMILY MEMBER 1"/>
    <property type="match status" value="1"/>
</dbReference>
<dbReference type="Pfam" id="PF13378">
    <property type="entry name" value="MR_MLE_C"/>
    <property type="match status" value="1"/>
</dbReference>
<dbReference type="SFLD" id="SFLDS00001">
    <property type="entry name" value="Enolase"/>
    <property type="match status" value="1"/>
</dbReference>
<dbReference type="Gene3D" id="3.20.20.120">
    <property type="entry name" value="Enolase-like C-terminal domain"/>
    <property type="match status" value="1"/>
</dbReference>
<feature type="domain" description="Mandelate racemase/muconate lactonizing enzyme C-terminal" evidence="4">
    <location>
        <begin position="146"/>
        <end position="244"/>
    </location>
</feature>
<evidence type="ECO:0000313" key="5">
    <source>
        <dbReference type="EMBL" id="MBB2175203.1"/>
    </source>
</evidence>
<dbReference type="Proteomes" id="UP000561066">
    <property type="component" value="Unassembled WGS sequence"/>
</dbReference>
<dbReference type="SMART" id="SM00922">
    <property type="entry name" value="MR_MLE"/>
    <property type="match status" value="1"/>
</dbReference>
<accession>A0A7W4J5N3</accession>
<dbReference type="InterPro" id="IPR013341">
    <property type="entry name" value="Mandelate_racemase_N_dom"/>
</dbReference>
<dbReference type="SFLD" id="SFLDG00179">
    <property type="entry name" value="mandelate_racemase"/>
    <property type="match status" value="1"/>
</dbReference>
<evidence type="ECO:0000256" key="3">
    <source>
        <dbReference type="ARBA" id="ARBA00022842"/>
    </source>
</evidence>
<dbReference type="SUPFAM" id="SSF54826">
    <property type="entry name" value="Enolase N-terminal domain-like"/>
    <property type="match status" value="1"/>
</dbReference>
<dbReference type="InterPro" id="IPR013342">
    <property type="entry name" value="Mandelate_racemase_C"/>
</dbReference>
<keyword evidence="3" id="KW-0460">Magnesium</keyword>
<dbReference type="InterPro" id="IPR029065">
    <property type="entry name" value="Enolase_C-like"/>
</dbReference>
<dbReference type="GO" id="GO:0016052">
    <property type="term" value="P:carbohydrate catabolic process"/>
    <property type="evidence" value="ECO:0007669"/>
    <property type="project" value="TreeGrafter"/>
</dbReference>
<sequence length="367" mass="39469">MSRIEAVEPYAIRLPLHLSGGGRTEECFLLRIVTEDGLEGWGEAHGSPYLSRAAIDAPTTHVTAQGLRALLVGQDASDIAALRHRMEKGTQWIGRDGAVMQAIAAAELALWDLAGHRARLPVARLLHDAPRMRLPCYASDKVAATPALTERRIAAERAAGFVAHKIGWPPFGQSEEGDVAFLEAARRAAPDATLMVDAAQAFDEATALARARAFERFGLAWIEEPLDRDDLEGQARLKQASPVPIASGEGECGLPGLMRVVPLVDVLQADITRCGILAAQAASRHVPQVCSHSFTTPLNVAMHAHWLAATPNSWFVEWPIAKIAIWQPFFRDGPCPVEGVISLGEQPGWGVRPDLPALTGFLIPAAG</sequence>
<dbReference type="AlphaFoldDB" id="A0A7W4J5N3"/>
<organism evidence="5 6">
    <name type="scientific">Gluconacetobacter johannae</name>
    <dbReference type="NCBI Taxonomy" id="112140"/>
    <lineage>
        <taxon>Bacteria</taxon>
        <taxon>Pseudomonadati</taxon>
        <taxon>Pseudomonadota</taxon>
        <taxon>Alphaproteobacteria</taxon>
        <taxon>Acetobacterales</taxon>
        <taxon>Acetobacteraceae</taxon>
        <taxon>Gluconacetobacter</taxon>
    </lineage>
</organism>
<comment type="cofactor">
    <cofactor evidence="1">
        <name>Mg(2+)</name>
        <dbReference type="ChEBI" id="CHEBI:18420"/>
    </cofactor>
</comment>
<keyword evidence="2" id="KW-0479">Metal-binding</keyword>
<gene>
    <name evidence="5" type="ORF">HLH21_04590</name>
</gene>
<evidence type="ECO:0000259" key="4">
    <source>
        <dbReference type="SMART" id="SM00922"/>
    </source>
</evidence>
<evidence type="ECO:0000256" key="1">
    <source>
        <dbReference type="ARBA" id="ARBA00001946"/>
    </source>
</evidence>